<gene>
    <name evidence="2" type="ORF">Scep_012262</name>
</gene>
<protein>
    <submittedName>
        <fullName evidence="2">Uncharacterized protein</fullName>
    </submittedName>
</protein>
<organism evidence="2 3">
    <name type="scientific">Stephania cephalantha</name>
    <dbReference type="NCBI Taxonomy" id="152367"/>
    <lineage>
        <taxon>Eukaryota</taxon>
        <taxon>Viridiplantae</taxon>
        <taxon>Streptophyta</taxon>
        <taxon>Embryophyta</taxon>
        <taxon>Tracheophyta</taxon>
        <taxon>Spermatophyta</taxon>
        <taxon>Magnoliopsida</taxon>
        <taxon>Ranunculales</taxon>
        <taxon>Menispermaceae</taxon>
        <taxon>Menispermoideae</taxon>
        <taxon>Cissampelideae</taxon>
        <taxon>Stephania</taxon>
    </lineage>
</organism>
<comment type="caution">
    <text evidence="2">The sequence shown here is derived from an EMBL/GenBank/DDBJ whole genome shotgun (WGS) entry which is preliminary data.</text>
</comment>
<keyword evidence="3" id="KW-1185">Reference proteome</keyword>
<name>A0AAP0JES4_9MAGN</name>
<accession>A0AAP0JES4</accession>
<evidence type="ECO:0000256" key="1">
    <source>
        <dbReference type="SAM" id="MobiDB-lite"/>
    </source>
</evidence>
<feature type="region of interest" description="Disordered" evidence="1">
    <location>
        <begin position="1"/>
        <end position="31"/>
    </location>
</feature>
<evidence type="ECO:0000313" key="2">
    <source>
        <dbReference type="EMBL" id="KAK9132734.1"/>
    </source>
</evidence>
<evidence type="ECO:0000313" key="3">
    <source>
        <dbReference type="Proteomes" id="UP001419268"/>
    </source>
</evidence>
<dbReference type="EMBL" id="JBBNAG010000005">
    <property type="protein sequence ID" value="KAK9132734.1"/>
    <property type="molecule type" value="Genomic_DNA"/>
</dbReference>
<dbReference type="Proteomes" id="UP001419268">
    <property type="component" value="Unassembled WGS sequence"/>
</dbReference>
<feature type="compositionally biased region" description="Acidic residues" evidence="1">
    <location>
        <begin position="87"/>
        <end position="99"/>
    </location>
</feature>
<proteinExistence type="predicted"/>
<sequence>MARSKAVVTREDTGSEPLGGARGRGGWRPKNASYWKEKQKIKMKVNALVMSTHALKGVLENEGSYIAEHRERDLMIAHGGSQGEASESSEDSLGNEERE</sequence>
<dbReference type="AlphaFoldDB" id="A0AAP0JES4"/>
<reference evidence="2 3" key="1">
    <citation type="submission" date="2024-01" db="EMBL/GenBank/DDBJ databases">
        <title>Genome assemblies of Stephania.</title>
        <authorList>
            <person name="Yang L."/>
        </authorList>
    </citation>
    <scope>NUCLEOTIDE SEQUENCE [LARGE SCALE GENOMIC DNA]</scope>
    <source>
        <strain evidence="2">JXDWG</strain>
        <tissue evidence="2">Leaf</tissue>
    </source>
</reference>
<feature type="region of interest" description="Disordered" evidence="1">
    <location>
        <begin position="77"/>
        <end position="99"/>
    </location>
</feature>